<keyword evidence="1" id="KW-0808">Transferase</keyword>
<dbReference type="Gene3D" id="3.40.50.150">
    <property type="entry name" value="Vaccinia Virus protein VP39"/>
    <property type="match status" value="1"/>
</dbReference>
<evidence type="ECO:0000313" key="1">
    <source>
        <dbReference type="EMBL" id="OIQ93972.1"/>
    </source>
</evidence>
<name>A0A1J5RPH4_9ZZZZ</name>
<accession>A0A1J5RPH4</accession>
<dbReference type="PANTHER" id="PTHR37426:SF1">
    <property type="entry name" value="RIBOSOMAL RNA LARGE SUBUNIT METHYLTRANSFERASE J"/>
    <property type="match status" value="1"/>
</dbReference>
<dbReference type="Pfam" id="PF04378">
    <property type="entry name" value="RsmJ"/>
    <property type="match status" value="1"/>
</dbReference>
<dbReference type="SUPFAM" id="SSF53335">
    <property type="entry name" value="S-adenosyl-L-methionine-dependent methyltransferases"/>
    <property type="match status" value="1"/>
</dbReference>
<sequence length="281" mass="31509">MLSYRHAYHAGNHADVLKHFVLVQLIRYLTQKDKPFWIIDSHAGAGYYALDAGRATQLAEYRTGIERLWSRQDLPGPLADYVELVRGLNPDSVLRAYPGSPHFALKLMRSQDRLRLFELHSSDSRLLQDNFREAGQRVIVSATDGFAGLKALLPPPPRRALILIDPAYEDKGDYRRVIEALADGLQRFPTGLYALWYPLLQRPEAQRLPAKLLALPAKSWLNVRLTVRGPSADGFGMHGSGMYLINPPWLLPKLLKETLPTLVAALGQDAMAGFSLEYDGL</sequence>
<comment type="caution">
    <text evidence="1">The sequence shown here is derived from an EMBL/GenBank/DDBJ whole genome shotgun (WGS) entry which is preliminary data.</text>
</comment>
<proteinExistence type="inferred from homology"/>
<dbReference type="InterPro" id="IPR007473">
    <property type="entry name" value="RlmJ"/>
</dbReference>
<dbReference type="EMBL" id="MLJW01000196">
    <property type="protein sequence ID" value="OIQ93972.1"/>
    <property type="molecule type" value="Genomic_DNA"/>
</dbReference>
<gene>
    <name evidence="1" type="primary">rlmJ_3</name>
    <name evidence="1" type="ORF">GALL_240670</name>
</gene>
<dbReference type="GO" id="GO:0005829">
    <property type="term" value="C:cytosol"/>
    <property type="evidence" value="ECO:0007669"/>
    <property type="project" value="TreeGrafter"/>
</dbReference>
<dbReference type="EC" id="2.1.1.266" evidence="1"/>
<dbReference type="GO" id="GO:0036307">
    <property type="term" value="F:23S rRNA (adenine(2030)-N(6))-methyltransferase activity"/>
    <property type="evidence" value="ECO:0007669"/>
    <property type="project" value="UniProtKB-EC"/>
</dbReference>
<dbReference type="InterPro" id="IPR029063">
    <property type="entry name" value="SAM-dependent_MTases_sf"/>
</dbReference>
<dbReference type="PANTHER" id="PTHR37426">
    <property type="entry name" value="RIBOSOMAL RNA LARGE SUBUNIT METHYLTRANSFERASE J"/>
    <property type="match status" value="1"/>
</dbReference>
<organism evidence="1">
    <name type="scientific">mine drainage metagenome</name>
    <dbReference type="NCBI Taxonomy" id="410659"/>
    <lineage>
        <taxon>unclassified sequences</taxon>
        <taxon>metagenomes</taxon>
        <taxon>ecological metagenomes</taxon>
    </lineage>
</organism>
<dbReference type="GO" id="GO:0070475">
    <property type="term" value="P:rRNA base methylation"/>
    <property type="evidence" value="ECO:0007669"/>
    <property type="project" value="InterPro"/>
</dbReference>
<dbReference type="HAMAP" id="MF_00934">
    <property type="entry name" value="23SrRNA_methyltr_J"/>
    <property type="match status" value="1"/>
</dbReference>
<dbReference type="AlphaFoldDB" id="A0A1J5RPH4"/>
<keyword evidence="1" id="KW-0489">Methyltransferase</keyword>
<protein>
    <submittedName>
        <fullName evidence="1">Ribosomal RNA large subunit methyltransferase J</fullName>
        <ecNumber evidence="1">2.1.1.266</ecNumber>
    </submittedName>
</protein>
<reference evidence="1" key="1">
    <citation type="submission" date="2016-10" db="EMBL/GenBank/DDBJ databases">
        <title>Sequence of Gallionella enrichment culture.</title>
        <authorList>
            <person name="Poehlein A."/>
            <person name="Muehling M."/>
            <person name="Daniel R."/>
        </authorList>
    </citation>
    <scope>NUCLEOTIDE SEQUENCE</scope>
</reference>